<keyword evidence="5" id="KW-1185">Reference proteome</keyword>
<dbReference type="Pfam" id="PF00581">
    <property type="entry name" value="Rhodanese"/>
    <property type="match status" value="2"/>
</dbReference>
<dbReference type="InterPro" id="IPR036873">
    <property type="entry name" value="Rhodanese-like_dom_sf"/>
</dbReference>
<keyword evidence="1 4" id="KW-0808">Transferase</keyword>
<dbReference type="Gene3D" id="3.40.250.10">
    <property type="entry name" value="Rhodanese-like domain"/>
    <property type="match status" value="2"/>
</dbReference>
<dbReference type="RefSeq" id="WP_050434380.1">
    <property type="nucleotide sequence ID" value="NZ_CP012159.1"/>
</dbReference>
<reference evidence="4 5" key="1">
    <citation type="submission" date="2015-07" db="EMBL/GenBank/DDBJ databases">
        <title>Genome analysis of myxobacterium Chondromyces crocatus Cm c5 reveals a high potential for natural compound synthesis and the genetic basis for the loss of fruiting body formation.</title>
        <authorList>
            <person name="Zaburannyi N."/>
            <person name="Bunk B."/>
            <person name="Maier J."/>
            <person name="Overmann J."/>
            <person name="Mueller R."/>
        </authorList>
    </citation>
    <scope>NUCLEOTIDE SEQUENCE [LARGE SCALE GENOMIC DNA]</scope>
    <source>
        <strain evidence="4 5">Cm c5</strain>
    </source>
</reference>
<dbReference type="PANTHER" id="PTHR11364">
    <property type="entry name" value="THIOSULFATE SULFERTANSFERASE"/>
    <property type="match status" value="1"/>
</dbReference>
<dbReference type="EC" id="2.8.1.1" evidence="4"/>
<protein>
    <submittedName>
        <fullName evidence="4">Thiosulfate sulfurtransferase</fullName>
        <ecNumber evidence="4">2.8.1.1</ecNumber>
    </submittedName>
</protein>
<dbReference type="KEGG" id="ccro:CMC5_070410"/>
<dbReference type="InterPro" id="IPR001763">
    <property type="entry name" value="Rhodanese-like_dom"/>
</dbReference>
<dbReference type="PATRIC" id="fig|52.7.peg.7727"/>
<feature type="domain" description="Rhodanese" evidence="3">
    <location>
        <begin position="21"/>
        <end position="141"/>
    </location>
</feature>
<dbReference type="CDD" id="cd01449">
    <property type="entry name" value="TST_Repeat_2"/>
    <property type="match status" value="1"/>
</dbReference>
<feature type="domain" description="Rhodanese" evidence="3">
    <location>
        <begin position="172"/>
        <end position="285"/>
    </location>
</feature>
<sequence>MSHASPPGPLVDVSWLAGNLGDPAVRLVDCRWYLGGGKTGAEEYRRGHLPGAVHLDVDAHLASPRGTGPGRHPLPRADAFAQVLSTLGVTPGMTIVAYDDAGGAMAARLWWLLRYFGFGDMGRVLDGGLQAWLAAGHALSTDVPTLAPTPLLPLQGGGAPLADRATVDRLRHDPTAVLLDARATERYEGRIEPIDPRPGHIPGAHSAPFTENLVAPGGTFLDRGRLEAVHRATGALDAPTIVCYCGSGVTACHDLLALALLGREDAVLYEGSWSDWSSDSSLPAATGPSPRGT</sequence>
<dbReference type="SMART" id="SM00450">
    <property type="entry name" value="RHOD"/>
    <property type="match status" value="2"/>
</dbReference>
<accession>A0A0K1EPR9</accession>
<dbReference type="SUPFAM" id="SSF52821">
    <property type="entry name" value="Rhodanese/Cell cycle control phosphatase"/>
    <property type="match status" value="2"/>
</dbReference>
<evidence type="ECO:0000256" key="1">
    <source>
        <dbReference type="ARBA" id="ARBA00022679"/>
    </source>
</evidence>
<dbReference type="InterPro" id="IPR045078">
    <property type="entry name" value="TST/MPST-like"/>
</dbReference>
<dbReference type="STRING" id="52.CMC5_070410"/>
<gene>
    <name evidence="4" type="ORF">CMC5_070410</name>
</gene>
<evidence type="ECO:0000313" key="4">
    <source>
        <dbReference type="EMBL" id="AKT42814.1"/>
    </source>
</evidence>
<dbReference type="AlphaFoldDB" id="A0A0K1EPR9"/>
<dbReference type="PROSITE" id="PS00380">
    <property type="entry name" value="RHODANESE_1"/>
    <property type="match status" value="1"/>
</dbReference>
<dbReference type="OrthoDB" id="9781034at2"/>
<organism evidence="4 5">
    <name type="scientific">Chondromyces crocatus</name>
    <dbReference type="NCBI Taxonomy" id="52"/>
    <lineage>
        <taxon>Bacteria</taxon>
        <taxon>Pseudomonadati</taxon>
        <taxon>Myxococcota</taxon>
        <taxon>Polyangia</taxon>
        <taxon>Polyangiales</taxon>
        <taxon>Polyangiaceae</taxon>
        <taxon>Chondromyces</taxon>
    </lineage>
</organism>
<evidence type="ECO:0000313" key="5">
    <source>
        <dbReference type="Proteomes" id="UP000067626"/>
    </source>
</evidence>
<evidence type="ECO:0000259" key="3">
    <source>
        <dbReference type="PROSITE" id="PS50206"/>
    </source>
</evidence>
<name>A0A0K1EPR9_CHOCO</name>
<dbReference type="InterPro" id="IPR001307">
    <property type="entry name" value="Thiosulphate_STrfase_CS"/>
</dbReference>
<dbReference type="Proteomes" id="UP000067626">
    <property type="component" value="Chromosome"/>
</dbReference>
<dbReference type="CDD" id="cd01448">
    <property type="entry name" value="TST_Repeat_1"/>
    <property type="match status" value="1"/>
</dbReference>
<dbReference type="PROSITE" id="PS50206">
    <property type="entry name" value="RHODANESE_3"/>
    <property type="match status" value="2"/>
</dbReference>
<evidence type="ECO:0000256" key="2">
    <source>
        <dbReference type="ARBA" id="ARBA00022737"/>
    </source>
</evidence>
<dbReference type="PANTHER" id="PTHR11364:SF27">
    <property type="entry name" value="SULFURTRANSFERASE"/>
    <property type="match status" value="1"/>
</dbReference>
<keyword evidence="2" id="KW-0677">Repeat</keyword>
<dbReference type="EMBL" id="CP012159">
    <property type="protein sequence ID" value="AKT42814.1"/>
    <property type="molecule type" value="Genomic_DNA"/>
</dbReference>
<proteinExistence type="predicted"/>
<dbReference type="GO" id="GO:0004792">
    <property type="term" value="F:thiosulfate-cyanide sulfurtransferase activity"/>
    <property type="evidence" value="ECO:0007669"/>
    <property type="project" value="UniProtKB-EC"/>
</dbReference>